<protein>
    <submittedName>
        <fullName evidence="2">TonB-dependent receptor</fullName>
    </submittedName>
</protein>
<dbReference type="SUPFAM" id="SSF56935">
    <property type="entry name" value="Porins"/>
    <property type="match status" value="2"/>
</dbReference>
<dbReference type="InterPro" id="IPR041700">
    <property type="entry name" value="OMP_b-brl_3"/>
</dbReference>
<reference evidence="2 3" key="1">
    <citation type="submission" date="2018-08" db="EMBL/GenBank/DDBJ databases">
        <title>A genome reference for cultivated species of the human gut microbiota.</title>
        <authorList>
            <person name="Zou Y."/>
            <person name="Xue W."/>
            <person name="Luo G."/>
        </authorList>
    </citation>
    <scope>NUCLEOTIDE SEQUENCE [LARGE SCALE GENOMIC DNA]</scope>
    <source>
        <strain evidence="2 3">AM40-30BH</strain>
    </source>
</reference>
<organism evidence="2 3">
    <name type="scientific">Bacteroides nordii</name>
    <dbReference type="NCBI Taxonomy" id="291645"/>
    <lineage>
        <taxon>Bacteria</taxon>
        <taxon>Pseudomonadati</taxon>
        <taxon>Bacteroidota</taxon>
        <taxon>Bacteroidia</taxon>
        <taxon>Bacteroidales</taxon>
        <taxon>Bacteroidaceae</taxon>
        <taxon>Bacteroides</taxon>
    </lineage>
</organism>
<comment type="caution">
    <text evidence="2">The sequence shown here is derived from an EMBL/GenBank/DDBJ whole genome shotgun (WGS) entry which is preliminary data.</text>
</comment>
<feature type="domain" description="Outer membrane protein beta-barrel" evidence="1">
    <location>
        <begin position="417"/>
        <end position="865"/>
    </location>
</feature>
<proteinExistence type="predicted"/>
<dbReference type="AlphaFoldDB" id="A0A413VNC9"/>
<accession>A0A413VNC9</accession>
<dbReference type="Pfam" id="PF13715">
    <property type="entry name" value="CarbopepD_reg_2"/>
    <property type="match status" value="1"/>
</dbReference>
<evidence type="ECO:0000259" key="1">
    <source>
        <dbReference type="Pfam" id="PF14905"/>
    </source>
</evidence>
<keyword evidence="2" id="KW-0675">Receptor</keyword>
<gene>
    <name evidence="2" type="ORF">DW888_11545</name>
</gene>
<name>A0A413VNC9_9BACE</name>
<dbReference type="InterPro" id="IPR008969">
    <property type="entry name" value="CarboxyPept-like_regulatory"/>
</dbReference>
<sequence>MKIKAQSGKVVFTGRVLDEETREPVPYAAVQIYVLPDSTFITGGATGADGRFSLSATARKAVKISIHVSYVGYTAIDRTLNYSDRKIGDICLAPDGFMLEETVITGKAPMAVTENDTTVYNSSAFRTPEGSMLEELVKQLPGGEITADGKLMIQGKEVKKILVDGKEFFSDDPQAALKNLPVEMVEKLKAYERKSDLARLTGIDDGEEEMILDLSVKKDMKKGWMDNFLGGMGSKKRYEVANTMNRIRENSQLTVIANWNNTNNQGFSELQQQSSNATGNTRGRAGMGTSRSLGFNFSKDWGNVKFRSNVQYSGTDREEESKTVTDNFMKAEKSITNSTSSSRNRNNGVTGNAYLEWKIDTVTNLIFRPTFRYSTADRRGASYQKSWSGEEELNEKESSNWSESSQYSLALMLQVNRKLNTRGRNVALKLDYGTNASTSDRLNYATTRYFKTGTEKILNQKIDNKTDGDNYRIQLVYVEPLPWAHFLQLRYSYQHRTSNSDRKAYNWNKELEDFTEDPDTLNSNCFENQYSNHLVNLSVRTTQKTYNYNVGVDLEPQKSVSDSYVLDVLKYSLPRSVLNFSPTVSFRYKFSKRTRLQITYRGKSRQPSVRDLQPISDQTNPLNIRMGNPSLKPSYTNTFNLNYNSYNVKYQRNMVLQLTAENTLNSVTNQVTYDSETGGRTTIPVNMNGNWEAQGSFSLSTPFKNKNWLVRTYSQLRFSNKNGYTTLNKEEPQKSSVRHLTVRERLNLTYRTKQIEMGARGSVVYNNSYNNVKSIRTETFNYQAGMNVQCYLPWGFEVYSDAVWNLRSGYGQNEGNDYLMWNAQLSKSFFKRKQLLLRFKIYDILQQENALTRTITATSIRDTESNVLGSYFIFHVIVRINKMGGKVKRK</sequence>
<evidence type="ECO:0000313" key="2">
    <source>
        <dbReference type="EMBL" id="RHB35071.1"/>
    </source>
</evidence>
<dbReference type="SUPFAM" id="SSF49464">
    <property type="entry name" value="Carboxypeptidase regulatory domain-like"/>
    <property type="match status" value="1"/>
</dbReference>
<dbReference type="Pfam" id="PF14905">
    <property type="entry name" value="OMP_b-brl_3"/>
    <property type="match status" value="1"/>
</dbReference>
<dbReference type="RefSeq" id="WP_122201585.1">
    <property type="nucleotide sequence ID" value="NZ_CABJFV010000007.1"/>
</dbReference>
<dbReference type="EMBL" id="QSGO01000007">
    <property type="protein sequence ID" value="RHB35071.1"/>
    <property type="molecule type" value="Genomic_DNA"/>
</dbReference>
<evidence type="ECO:0000313" key="3">
    <source>
        <dbReference type="Proteomes" id="UP000284379"/>
    </source>
</evidence>
<dbReference type="Proteomes" id="UP000284379">
    <property type="component" value="Unassembled WGS sequence"/>
</dbReference>